<organism evidence="2 3">
    <name type="scientific">Corchorus capsularis</name>
    <name type="common">Jute</name>
    <dbReference type="NCBI Taxonomy" id="210143"/>
    <lineage>
        <taxon>Eukaryota</taxon>
        <taxon>Viridiplantae</taxon>
        <taxon>Streptophyta</taxon>
        <taxon>Embryophyta</taxon>
        <taxon>Tracheophyta</taxon>
        <taxon>Spermatophyta</taxon>
        <taxon>Magnoliopsida</taxon>
        <taxon>eudicotyledons</taxon>
        <taxon>Gunneridae</taxon>
        <taxon>Pentapetalae</taxon>
        <taxon>rosids</taxon>
        <taxon>malvids</taxon>
        <taxon>Malvales</taxon>
        <taxon>Malvaceae</taxon>
        <taxon>Grewioideae</taxon>
        <taxon>Apeibeae</taxon>
        <taxon>Corchorus</taxon>
    </lineage>
</organism>
<dbReference type="Pfam" id="PF00067">
    <property type="entry name" value="p450"/>
    <property type="match status" value="1"/>
</dbReference>
<dbReference type="PANTHER" id="PTHR24299:SF14">
    <property type="entry name" value="OS10G0514300 PROTEIN"/>
    <property type="match status" value="1"/>
</dbReference>
<dbReference type="GO" id="GO:0004497">
    <property type="term" value="F:monooxygenase activity"/>
    <property type="evidence" value="ECO:0007669"/>
    <property type="project" value="InterPro"/>
</dbReference>
<proteinExistence type="predicted"/>
<dbReference type="AlphaFoldDB" id="A0A1R3J1V0"/>
<dbReference type="PANTHER" id="PTHR24299">
    <property type="entry name" value="CYTOCHROME P450 FAMILY 1"/>
    <property type="match status" value="1"/>
</dbReference>
<dbReference type="STRING" id="210143.A0A1R3J1V0"/>
<dbReference type="Gramene" id="OMO88807">
    <property type="protein sequence ID" value="OMO88807"/>
    <property type="gene ID" value="CCACVL1_08188"/>
</dbReference>
<dbReference type="GO" id="GO:0005506">
    <property type="term" value="F:iron ion binding"/>
    <property type="evidence" value="ECO:0007669"/>
    <property type="project" value="InterPro"/>
</dbReference>
<evidence type="ECO:0000313" key="3">
    <source>
        <dbReference type="Proteomes" id="UP000188268"/>
    </source>
</evidence>
<dbReference type="GO" id="GO:0016705">
    <property type="term" value="F:oxidoreductase activity, acting on paired donors, with incorporation or reduction of molecular oxygen"/>
    <property type="evidence" value="ECO:0007669"/>
    <property type="project" value="InterPro"/>
</dbReference>
<sequence>METWWFLILSTISIALLLKAFLNLFYPSKKNIPHTLPPGPPTFPIIGNILWLRKSFSQIEPTLRDLHSKLGPMVTLHIGSRPTVFVSDRYLAHQALVQSGSLFSDRPKALATNKVISSNQHNISSAPYGPNWRLFRRNLTSEILHPSRIKSYSHARKWVLEILFDGLQSKAKTGEPVQVLSHFQWEEFLQLRKDQENVLIPLIRARKKAKEENLRNKGSSSDDDYVLAYVDSLLDLELPEEKRKLEEGEMLGREAGVYHGDEDSIAGPYFTKEEIRS</sequence>
<dbReference type="InterPro" id="IPR002401">
    <property type="entry name" value="Cyt_P450_E_grp-I"/>
</dbReference>
<name>A0A1R3J1V0_COCAP</name>
<gene>
    <name evidence="2" type="ORF">CCACVL1_08188</name>
</gene>
<dbReference type="OrthoDB" id="1055148at2759"/>
<dbReference type="Proteomes" id="UP000188268">
    <property type="component" value="Unassembled WGS sequence"/>
</dbReference>
<dbReference type="InterPro" id="IPR036396">
    <property type="entry name" value="Cyt_P450_sf"/>
</dbReference>
<dbReference type="InterPro" id="IPR001128">
    <property type="entry name" value="Cyt_P450"/>
</dbReference>
<evidence type="ECO:0000313" key="2">
    <source>
        <dbReference type="EMBL" id="OMO88807.1"/>
    </source>
</evidence>
<keyword evidence="1" id="KW-0472">Membrane</keyword>
<dbReference type="SUPFAM" id="SSF48264">
    <property type="entry name" value="Cytochrome P450"/>
    <property type="match status" value="1"/>
</dbReference>
<keyword evidence="1" id="KW-1133">Transmembrane helix</keyword>
<dbReference type="Gene3D" id="1.10.630.10">
    <property type="entry name" value="Cytochrome P450"/>
    <property type="match status" value="1"/>
</dbReference>
<dbReference type="OMA" id="EESCANE"/>
<dbReference type="EMBL" id="AWWV01008904">
    <property type="protein sequence ID" value="OMO88807.1"/>
    <property type="molecule type" value="Genomic_DNA"/>
</dbReference>
<keyword evidence="3" id="KW-1185">Reference proteome</keyword>
<comment type="caution">
    <text evidence="2">The sequence shown here is derived from an EMBL/GenBank/DDBJ whole genome shotgun (WGS) entry which is preliminary data.</text>
</comment>
<evidence type="ECO:0000256" key="1">
    <source>
        <dbReference type="SAM" id="Phobius"/>
    </source>
</evidence>
<protein>
    <submittedName>
        <fullName evidence="2">Cytochrome P450</fullName>
    </submittedName>
</protein>
<feature type="transmembrane region" description="Helical" evidence="1">
    <location>
        <begin position="6"/>
        <end position="26"/>
    </location>
</feature>
<keyword evidence="1" id="KW-0812">Transmembrane</keyword>
<dbReference type="GO" id="GO:0020037">
    <property type="term" value="F:heme binding"/>
    <property type="evidence" value="ECO:0007669"/>
    <property type="project" value="InterPro"/>
</dbReference>
<accession>A0A1R3J1V0</accession>
<dbReference type="PRINTS" id="PR00463">
    <property type="entry name" value="EP450I"/>
</dbReference>
<reference evidence="2 3" key="1">
    <citation type="submission" date="2013-09" db="EMBL/GenBank/DDBJ databases">
        <title>Corchorus capsularis genome sequencing.</title>
        <authorList>
            <person name="Alam M."/>
            <person name="Haque M.S."/>
            <person name="Islam M.S."/>
            <person name="Emdad E.M."/>
            <person name="Islam M.M."/>
            <person name="Ahmed B."/>
            <person name="Halim A."/>
            <person name="Hossen Q.M.M."/>
            <person name="Hossain M.Z."/>
            <person name="Ahmed R."/>
            <person name="Khan M.M."/>
            <person name="Islam R."/>
            <person name="Rashid M.M."/>
            <person name="Khan S.A."/>
            <person name="Rahman M.S."/>
            <person name="Alam M."/>
        </authorList>
    </citation>
    <scope>NUCLEOTIDE SEQUENCE [LARGE SCALE GENOMIC DNA]</scope>
    <source>
        <strain evidence="3">cv. CVL-1</strain>
        <tissue evidence="2">Whole seedling</tissue>
    </source>
</reference>